<dbReference type="Proteomes" id="UP000576209">
    <property type="component" value="Unassembled WGS sequence"/>
</dbReference>
<keyword evidence="3" id="KW-1185">Reference proteome</keyword>
<accession>A0A840EFS5</accession>
<dbReference type="PROSITE" id="PS51257">
    <property type="entry name" value="PROKAR_LIPOPROTEIN"/>
    <property type="match status" value="1"/>
</dbReference>
<evidence type="ECO:0000313" key="3">
    <source>
        <dbReference type="Proteomes" id="UP000576209"/>
    </source>
</evidence>
<evidence type="ECO:0000256" key="1">
    <source>
        <dbReference type="SAM" id="SignalP"/>
    </source>
</evidence>
<name>A0A840EFS5_9BACT</name>
<feature type="chain" id="PRO_5032559765" description="Lipoprotein" evidence="1">
    <location>
        <begin position="20"/>
        <end position="156"/>
    </location>
</feature>
<organism evidence="2 3">
    <name type="scientific">Neolewinella aquimaris</name>
    <dbReference type="NCBI Taxonomy" id="1835722"/>
    <lineage>
        <taxon>Bacteria</taxon>
        <taxon>Pseudomonadati</taxon>
        <taxon>Bacteroidota</taxon>
        <taxon>Saprospiria</taxon>
        <taxon>Saprospirales</taxon>
        <taxon>Lewinellaceae</taxon>
        <taxon>Neolewinella</taxon>
    </lineage>
</organism>
<gene>
    <name evidence="2" type="ORF">GGR28_002403</name>
</gene>
<reference evidence="2 3" key="1">
    <citation type="submission" date="2020-08" db="EMBL/GenBank/DDBJ databases">
        <title>Genomic Encyclopedia of Type Strains, Phase IV (KMG-IV): sequencing the most valuable type-strain genomes for metagenomic binning, comparative biology and taxonomic classification.</title>
        <authorList>
            <person name="Goeker M."/>
        </authorList>
    </citation>
    <scope>NUCLEOTIDE SEQUENCE [LARGE SCALE GENOMIC DNA]</scope>
    <source>
        <strain evidence="2 3">DSM 105137</strain>
    </source>
</reference>
<evidence type="ECO:0008006" key="4">
    <source>
        <dbReference type="Google" id="ProtNLM"/>
    </source>
</evidence>
<dbReference type="EMBL" id="JACIFF010000006">
    <property type="protein sequence ID" value="MBB4079776.1"/>
    <property type="molecule type" value="Genomic_DNA"/>
</dbReference>
<keyword evidence="1" id="KW-0732">Signal</keyword>
<comment type="caution">
    <text evidence="2">The sequence shown here is derived from an EMBL/GenBank/DDBJ whole genome shotgun (WGS) entry which is preliminary data.</text>
</comment>
<evidence type="ECO:0000313" key="2">
    <source>
        <dbReference type="EMBL" id="MBB4079776.1"/>
    </source>
</evidence>
<proteinExistence type="predicted"/>
<dbReference type="AlphaFoldDB" id="A0A840EFS5"/>
<sequence length="156" mass="17631">MVRILLSVVLLLASLAACTSQEVELSEDETLISILKTEEYRAYRIANRTLSDFLASQSIDLQALERNIQASGHNDPQTAPTRVVFTQVAGGGEYYDLHQKVAQARAALHDKTGYNNLPQSDRQRLYRLYQQVEGQRFSTLQLLEILNANRTPNPQR</sequence>
<dbReference type="RefSeq" id="WP_183496022.1">
    <property type="nucleotide sequence ID" value="NZ_JACIFF010000006.1"/>
</dbReference>
<feature type="signal peptide" evidence="1">
    <location>
        <begin position="1"/>
        <end position="19"/>
    </location>
</feature>
<protein>
    <recommendedName>
        <fullName evidence="4">Lipoprotein</fullName>
    </recommendedName>
</protein>